<accession>A0A540V156</accession>
<name>A0A540V156_9BACL</name>
<dbReference type="Gene3D" id="3.60.21.10">
    <property type="match status" value="1"/>
</dbReference>
<dbReference type="Pfam" id="PF09587">
    <property type="entry name" value="PGA_cap"/>
    <property type="match status" value="1"/>
</dbReference>
<dbReference type="CDD" id="cd07381">
    <property type="entry name" value="MPP_CapA"/>
    <property type="match status" value="1"/>
</dbReference>
<organism evidence="4 5">
    <name type="scientific">Ureibacillus terrenus</name>
    <dbReference type="NCBI Taxonomy" id="118246"/>
    <lineage>
        <taxon>Bacteria</taxon>
        <taxon>Bacillati</taxon>
        <taxon>Bacillota</taxon>
        <taxon>Bacilli</taxon>
        <taxon>Bacillales</taxon>
        <taxon>Caryophanaceae</taxon>
        <taxon>Ureibacillus</taxon>
    </lineage>
</organism>
<protein>
    <submittedName>
        <fullName evidence="4">CapA family protein</fullName>
    </submittedName>
</protein>
<dbReference type="PANTHER" id="PTHR33393:SF12">
    <property type="entry name" value="CAPSULE BIOSYNTHESIS PROTEIN CAPA"/>
    <property type="match status" value="1"/>
</dbReference>
<evidence type="ECO:0000313" key="5">
    <source>
        <dbReference type="Proteomes" id="UP000315753"/>
    </source>
</evidence>
<dbReference type="SMART" id="SM00854">
    <property type="entry name" value="PGA_cap"/>
    <property type="match status" value="1"/>
</dbReference>
<keyword evidence="5" id="KW-1185">Reference proteome</keyword>
<proteinExistence type="inferred from homology"/>
<dbReference type="AlphaFoldDB" id="A0A540V156"/>
<dbReference type="PANTHER" id="PTHR33393">
    <property type="entry name" value="POLYGLUTAMINE SYNTHESIS ACCESSORY PROTEIN RV0574C-RELATED"/>
    <property type="match status" value="1"/>
</dbReference>
<dbReference type="InterPro" id="IPR029052">
    <property type="entry name" value="Metallo-depent_PP-like"/>
</dbReference>
<dbReference type="SUPFAM" id="SSF56300">
    <property type="entry name" value="Metallo-dependent phosphatases"/>
    <property type="match status" value="1"/>
</dbReference>
<reference evidence="4 5" key="1">
    <citation type="submission" date="2019-06" db="EMBL/GenBank/DDBJ databases">
        <title>Genome sequence of Ureibacillus terrenus.</title>
        <authorList>
            <person name="Maclea K.S."/>
            <person name="Simoes M."/>
        </authorList>
    </citation>
    <scope>NUCLEOTIDE SEQUENCE [LARGE SCALE GENOMIC DNA]</scope>
    <source>
        <strain evidence="4 5">ATCC BAA-384</strain>
    </source>
</reference>
<evidence type="ECO:0000256" key="2">
    <source>
        <dbReference type="SAM" id="MobiDB-lite"/>
    </source>
</evidence>
<dbReference type="Proteomes" id="UP000315753">
    <property type="component" value="Unassembled WGS sequence"/>
</dbReference>
<evidence type="ECO:0000256" key="1">
    <source>
        <dbReference type="ARBA" id="ARBA00005662"/>
    </source>
</evidence>
<gene>
    <name evidence="4" type="ORF">FKZ59_09265</name>
</gene>
<evidence type="ECO:0000259" key="3">
    <source>
        <dbReference type="SMART" id="SM00854"/>
    </source>
</evidence>
<comment type="similarity">
    <text evidence="1">Belongs to the CapA family.</text>
</comment>
<dbReference type="OrthoDB" id="9810906at2"/>
<feature type="region of interest" description="Disordered" evidence="2">
    <location>
        <begin position="1"/>
        <end position="25"/>
    </location>
</feature>
<comment type="caution">
    <text evidence="4">The sequence shown here is derived from an EMBL/GenBank/DDBJ whole genome shotgun (WGS) entry which is preliminary data.</text>
</comment>
<dbReference type="EMBL" id="VIGD01000011">
    <property type="protein sequence ID" value="TQE90455.1"/>
    <property type="molecule type" value="Genomic_DNA"/>
</dbReference>
<dbReference type="InterPro" id="IPR019079">
    <property type="entry name" value="Capsule_synth_CapA"/>
</dbReference>
<feature type="domain" description="Capsule synthesis protein CapA" evidence="3">
    <location>
        <begin position="33"/>
        <end position="279"/>
    </location>
</feature>
<dbReference type="InterPro" id="IPR052169">
    <property type="entry name" value="CW_Biosynth-Accessory"/>
</dbReference>
<sequence>MEAPSNVPVPPNPPMEEEEPEVQPKEPEIYTASISAVGDVLLHKPVYDDAYIGNNRYDFSKMFQQVKPYLESTDLTIANSESIIGGKEIGLSTYPTFNSPFELGDALKDAGVDVVNMANNHVLDRGERAILNATNHWNELGITYVGCAATKEEAAQIKTITKNNIVFSFLGYTYGTNGIPVPKGKEYYVNYIDLDKMKSDIEKAKEMSDVVVVNIHMGNEYQRQFNQYQDQIAQHLADFGADIVFAHHPHVLQPAKWYTGEKGNQTFVIHSLGNFLSGQDLPFTRIGGIIQLDVKKTVLYDEEGNEKTLVEILNPQFLPTYVTFQNWRNYEIVPLYRLTNEELPNAYGIYEEIKSHMSQYVPEMTFIEWEPVN</sequence>
<dbReference type="RefSeq" id="WP_141602482.1">
    <property type="nucleotide sequence ID" value="NZ_JARMSB010000070.1"/>
</dbReference>
<evidence type="ECO:0000313" key="4">
    <source>
        <dbReference type="EMBL" id="TQE90455.1"/>
    </source>
</evidence>